<evidence type="ECO:0000256" key="3">
    <source>
        <dbReference type="ARBA" id="ARBA00022737"/>
    </source>
</evidence>
<dbReference type="InterPro" id="IPR036600">
    <property type="entry name" value="PAH_sf"/>
</dbReference>
<dbReference type="AlphaFoldDB" id="A0A9J6AJ15"/>
<feature type="region of interest" description="Disordered" evidence="6">
    <location>
        <begin position="351"/>
        <end position="377"/>
    </location>
</feature>
<dbReference type="Pfam" id="PF02671">
    <property type="entry name" value="PAH"/>
    <property type="match status" value="3"/>
</dbReference>
<dbReference type="InterPro" id="IPR013194">
    <property type="entry name" value="HDAC_interact_dom"/>
</dbReference>
<dbReference type="InterPro" id="IPR039774">
    <property type="entry name" value="Sin3-like"/>
</dbReference>
<dbReference type="GO" id="GO:0000122">
    <property type="term" value="P:negative regulation of transcription by RNA polymerase II"/>
    <property type="evidence" value="ECO:0007669"/>
    <property type="project" value="TreeGrafter"/>
</dbReference>
<evidence type="ECO:0000256" key="5">
    <source>
        <dbReference type="PROSITE-ProRule" id="PRU00810"/>
    </source>
</evidence>
<keyword evidence="3" id="KW-0677">Repeat</keyword>
<organism evidence="8 9">
    <name type="scientific">Solanum commersonii</name>
    <name type="common">Commerson's wild potato</name>
    <name type="synonym">Commerson's nightshade</name>
    <dbReference type="NCBI Taxonomy" id="4109"/>
    <lineage>
        <taxon>Eukaryota</taxon>
        <taxon>Viridiplantae</taxon>
        <taxon>Streptophyta</taxon>
        <taxon>Embryophyta</taxon>
        <taxon>Tracheophyta</taxon>
        <taxon>Spermatophyta</taxon>
        <taxon>Magnoliopsida</taxon>
        <taxon>eudicotyledons</taxon>
        <taxon>Gunneridae</taxon>
        <taxon>Pentapetalae</taxon>
        <taxon>asterids</taxon>
        <taxon>lamiids</taxon>
        <taxon>Solanales</taxon>
        <taxon>Solanaceae</taxon>
        <taxon>Solanoideae</taxon>
        <taxon>Solaneae</taxon>
        <taxon>Solanum</taxon>
    </lineage>
</organism>
<comment type="caution">
    <text evidence="8">The sequence shown here is derived from an EMBL/GenBank/DDBJ whole genome shotgun (WGS) entry which is preliminary data.</text>
</comment>
<dbReference type="GO" id="GO:0000118">
    <property type="term" value="C:histone deacetylase complex"/>
    <property type="evidence" value="ECO:0007669"/>
    <property type="project" value="TreeGrafter"/>
</dbReference>
<comment type="subcellular location">
    <subcellularLocation>
        <location evidence="1 5">Nucleus</location>
    </subcellularLocation>
</comment>
<evidence type="ECO:0000313" key="9">
    <source>
        <dbReference type="Proteomes" id="UP000824120"/>
    </source>
</evidence>
<feature type="compositionally biased region" description="Acidic residues" evidence="6">
    <location>
        <begin position="889"/>
        <end position="911"/>
    </location>
</feature>
<accession>A0A9J6AJ15</accession>
<protein>
    <recommendedName>
        <fullName evidence="7">Histone deacetylase interacting domain-containing protein</fullName>
    </recommendedName>
</protein>
<dbReference type="PANTHER" id="PTHR12346">
    <property type="entry name" value="SIN3B-RELATED"/>
    <property type="match status" value="1"/>
</dbReference>
<dbReference type="SUPFAM" id="SSF47762">
    <property type="entry name" value="PAH2 domain"/>
    <property type="match status" value="2"/>
</dbReference>
<feature type="domain" description="Histone deacetylase interacting" evidence="7">
    <location>
        <begin position="396"/>
        <end position="496"/>
    </location>
</feature>
<evidence type="ECO:0000256" key="1">
    <source>
        <dbReference type="ARBA" id="ARBA00004123"/>
    </source>
</evidence>
<dbReference type="PANTHER" id="PTHR12346:SF56">
    <property type="entry name" value="PAIRED AMPHIPATHIC HELIX PROTEIN SIN3-LIKE 2"/>
    <property type="match status" value="1"/>
</dbReference>
<feature type="region of interest" description="Disordered" evidence="6">
    <location>
        <begin position="877"/>
        <end position="959"/>
    </location>
</feature>
<dbReference type="PROSITE" id="PS51477">
    <property type="entry name" value="PAH"/>
    <property type="match status" value="1"/>
</dbReference>
<evidence type="ECO:0000313" key="8">
    <source>
        <dbReference type="EMBL" id="KAG5624324.1"/>
    </source>
</evidence>
<dbReference type="InterPro" id="IPR031693">
    <property type="entry name" value="Sin3_C"/>
</dbReference>
<feature type="compositionally biased region" description="Acidic residues" evidence="6">
    <location>
        <begin position="925"/>
        <end position="935"/>
    </location>
</feature>
<dbReference type="GO" id="GO:0003714">
    <property type="term" value="F:transcription corepressor activity"/>
    <property type="evidence" value="ECO:0007669"/>
    <property type="project" value="InterPro"/>
</dbReference>
<keyword evidence="9" id="KW-1185">Reference proteome</keyword>
<dbReference type="FunFam" id="1.20.1160.11:FF:000001">
    <property type="entry name" value="Paired amphipathic helix protein Sin3"/>
    <property type="match status" value="1"/>
</dbReference>
<dbReference type="GO" id="GO:0000785">
    <property type="term" value="C:chromatin"/>
    <property type="evidence" value="ECO:0007669"/>
    <property type="project" value="TreeGrafter"/>
</dbReference>
<feature type="compositionally biased region" description="Gly residues" evidence="6">
    <location>
        <begin position="34"/>
        <end position="49"/>
    </location>
</feature>
<dbReference type="Pfam" id="PF16879">
    <property type="entry name" value="Sin3a_C"/>
    <property type="match status" value="1"/>
</dbReference>
<feature type="compositionally biased region" description="Polar residues" evidence="6">
    <location>
        <begin position="22"/>
        <end position="32"/>
    </location>
</feature>
<feature type="compositionally biased region" description="Basic and acidic residues" evidence="6">
    <location>
        <begin position="220"/>
        <end position="252"/>
    </location>
</feature>
<keyword evidence="2" id="KW-0678">Repressor</keyword>
<dbReference type="InterPro" id="IPR003822">
    <property type="entry name" value="PAH"/>
</dbReference>
<dbReference type="SMART" id="SM00761">
    <property type="entry name" value="HDAC_interact"/>
    <property type="match status" value="1"/>
</dbReference>
<feature type="region of interest" description="Disordered" evidence="6">
    <location>
        <begin position="750"/>
        <end position="855"/>
    </location>
</feature>
<dbReference type="Gene3D" id="1.20.1160.11">
    <property type="entry name" value="Paired amphipathic helix"/>
    <property type="match status" value="2"/>
</dbReference>
<dbReference type="Proteomes" id="UP000824120">
    <property type="component" value="Chromosome 2"/>
</dbReference>
<feature type="region of interest" description="Disordered" evidence="6">
    <location>
        <begin position="159"/>
        <end position="181"/>
    </location>
</feature>
<feature type="region of interest" description="Disordered" evidence="6">
    <location>
        <begin position="1"/>
        <end position="54"/>
    </location>
</feature>
<feature type="compositionally biased region" description="Basic and acidic residues" evidence="6">
    <location>
        <begin position="772"/>
        <end position="784"/>
    </location>
</feature>
<evidence type="ECO:0000256" key="4">
    <source>
        <dbReference type="ARBA" id="ARBA00023242"/>
    </source>
</evidence>
<feature type="compositionally biased region" description="Polar residues" evidence="6">
    <location>
        <begin position="794"/>
        <end position="814"/>
    </location>
</feature>
<name>A0A9J6AJ15_SOLCO</name>
<keyword evidence="4 5" id="KW-0539">Nucleus</keyword>
<evidence type="ECO:0000256" key="6">
    <source>
        <dbReference type="SAM" id="MobiDB-lite"/>
    </source>
</evidence>
<feature type="region of interest" description="Disordered" evidence="6">
    <location>
        <begin position="212"/>
        <end position="280"/>
    </location>
</feature>
<gene>
    <name evidence="8" type="ORF">H5410_009542</name>
</gene>
<dbReference type="FunFam" id="1.20.1160.11:FF:000003">
    <property type="entry name" value="Paired amphipathic helix SIN3-like protein"/>
    <property type="match status" value="1"/>
</dbReference>
<feature type="compositionally biased region" description="Polar residues" evidence="6">
    <location>
        <begin position="713"/>
        <end position="738"/>
    </location>
</feature>
<evidence type="ECO:0000259" key="7">
    <source>
        <dbReference type="SMART" id="SM00761"/>
    </source>
</evidence>
<feature type="compositionally biased region" description="Polar residues" evidence="6">
    <location>
        <begin position="159"/>
        <end position="170"/>
    </location>
</feature>
<dbReference type="EMBL" id="JACXVP010000002">
    <property type="protein sequence ID" value="KAG5624324.1"/>
    <property type="molecule type" value="Genomic_DNA"/>
</dbReference>
<dbReference type="OrthoDB" id="10265969at2759"/>
<evidence type="ECO:0000256" key="2">
    <source>
        <dbReference type="ARBA" id="ARBA00022491"/>
    </source>
</evidence>
<feature type="region of interest" description="Disordered" evidence="6">
    <location>
        <begin position="685"/>
        <end position="738"/>
    </location>
</feature>
<reference evidence="8 9" key="1">
    <citation type="submission" date="2020-09" db="EMBL/GenBank/DDBJ databases">
        <title>De no assembly of potato wild relative species, Solanum commersonii.</title>
        <authorList>
            <person name="Cho K."/>
        </authorList>
    </citation>
    <scope>NUCLEOTIDE SEQUENCE [LARGE SCALE GENOMIC DNA]</scope>
    <source>
        <strain evidence="8">LZ3.2</strain>
        <tissue evidence="8">Leaf</tissue>
    </source>
</reference>
<sequence length="1275" mass="143366">MKRLRDDGYDSPSFKRPFGSNRGESYSPSQVPGSGLGGGGGGSSAGGAGATASNPKLTTGDALSYLKEVKDMFQSQRDKYDMFLDVMKDFKAQRIDTVGVIERTRFQNDDHVYKSFLDILNMYRKEHKGIDEVYREVAVLFSDHPDLLDEFTRFLPDNSGTASAAQTSVGRPSFHRYDERSSAMPILRQSHMDKRFQRDRIIGPYAERDLSIEQPDLDDEKTMIKLHKEQKRRAEKESRDRRTHDQDYKEPDNENNEDLSMQRHTDKKKSARKVEEFGGPHEDKDALKILVALLMLQNGSDVWDLKARSSQVADLLGKHPDLLEGFGEFLECCEQDDGFLEGVMRKSRWNDGHASKSVKDDGKDKEPKRETDGTKEKDRYKEKYWGKSIQELDLSNCKRCTPSYRLLPDDYPIPTASQKSELGAQVLNDHWVSVTSGSEDYSFKHMRRNQYEESLFRCEDDRFELDMLLESVSSTAKRVEELLNAINDNSIGGAFRVEDHFTVLNLRCIERIYGDHGLDTVDILRKNPSHALPVILTRLKQKQEEWTKCRTDFNKVWSEIYAKNHYKSLDHRSFYFKQQDSKNLGSKSLLAEIKEIKENKQKEDEMILSISAGSRHPITPNLEFDYTDSELHEDLYKLIKYSCEEVCSSKEQLDKVLGLWTNFVEQILGVPCRPHDSEATENDVLLKPHGPKVDGTSIGESDGSPSADAITGNCKQSKVISNRDANASPLQVTPSRTSFANADALPKEDGLPVIGEHLTSSDAAPAMGSDTVHGRVEITSERGARQGNGASDDGQVSKSNIDNVPASESDTSRSIPLGNGGFAEGSTINGYNDDSADPCKNEKEEGELSPNGDFEEDNFVAFRSGASHNGRVQYQTRGAEEIGSQDAAGENDADADDEDSENVSEAEEDVSGSESAADECSREEHEEEDDGEHDELDGKAESEGEAEGTNEAHYAGGDGNALQMSDRVLLTSKPLTKYVASPVYEGVAKYPRVFYGNETFYVLFRLQQILYERLLSAKLNSASSESKWRTGKDTGSIPYDRFMSALHSLLDGSAENSKFEDDCRSIIGNQSYVLFTLDKLIYKLVKQLQTVSSDELDCKLLQLYEYERLRKPEKFVDSAYYENAHFLLQEDSIYRFECTSSPTRLSIQLMDDRGDKSEVVAVAVDPNFAGYLHNDYLSVKHGKKESSAVLLKRNKRKRADNDESTALCMAMEHVILVNGLECKMAANSSKISYVLDTEDFFFRQGGKRRKVSAGRLSCAYQARVERFHRVLLSSL</sequence>
<proteinExistence type="predicted"/>
<dbReference type="Pfam" id="PF08295">
    <property type="entry name" value="Sin3_corepress"/>
    <property type="match status" value="1"/>
</dbReference>